<dbReference type="PANTHER" id="PTHR31126">
    <property type="entry name" value="TYROSINE-PROTEIN PHOSPHATASE"/>
    <property type="match status" value="1"/>
</dbReference>
<organism evidence="3 4">
    <name type="scientific">Epidermidibacterium keratini</name>
    <dbReference type="NCBI Taxonomy" id="1891644"/>
    <lineage>
        <taxon>Bacteria</taxon>
        <taxon>Bacillati</taxon>
        <taxon>Actinomycetota</taxon>
        <taxon>Actinomycetes</taxon>
        <taxon>Sporichthyales</taxon>
        <taxon>Sporichthyaceae</taxon>
        <taxon>Epidermidibacterium</taxon>
    </lineage>
</organism>
<dbReference type="Pfam" id="PF13350">
    <property type="entry name" value="Y_phosphatase3"/>
    <property type="match status" value="1"/>
</dbReference>
<accession>A0A7L4YR73</accession>
<keyword evidence="4" id="KW-1185">Reference proteome</keyword>
<dbReference type="GO" id="GO:0004721">
    <property type="term" value="F:phosphoprotein phosphatase activity"/>
    <property type="evidence" value="ECO:0007669"/>
    <property type="project" value="InterPro"/>
</dbReference>
<dbReference type="PANTHER" id="PTHR31126:SF1">
    <property type="entry name" value="TYROSINE SPECIFIC PROTEIN PHOSPHATASES DOMAIN-CONTAINING PROTEIN"/>
    <property type="match status" value="1"/>
</dbReference>
<dbReference type="KEGG" id="eke:EK0264_14875"/>
<dbReference type="PROSITE" id="PS00383">
    <property type="entry name" value="TYR_PHOSPHATASE_1"/>
    <property type="match status" value="1"/>
</dbReference>
<dbReference type="Gene3D" id="3.90.190.10">
    <property type="entry name" value="Protein tyrosine phosphatase superfamily"/>
    <property type="match status" value="1"/>
</dbReference>
<comment type="similarity">
    <text evidence="1">Belongs to the protein-tyrosine phosphatase family.</text>
</comment>
<dbReference type="EMBL" id="CP047156">
    <property type="protein sequence ID" value="QHC01443.1"/>
    <property type="molecule type" value="Genomic_DNA"/>
</dbReference>
<dbReference type="RefSeq" id="WP_159546578.1">
    <property type="nucleotide sequence ID" value="NZ_CP047156.1"/>
</dbReference>
<evidence type="ECO:0000259" key="2">
    <source>
        <dbReference type="PROSITE" id="PS50056"/>
    </source>
</evidence>
<dbReference type="OrthoDB" id="1188001at2"/>
<evidence type="ECO:0000313" key="4">
    <source>
        <dbReference type="Proteomes" id="UP000463857"/>
    </source>
</evidence>
<dbReference type="InParanoid" id="A0A7L4YR73"/>
<gene>
    <name evidence="3" type="ORF">EK0264_14875</name>
</gene>
<dbReference type="InterPro" id="IPR000387">
    <property type="entry name" value="Tyr_Pase_dom"/>
</dbReference>
<reference evidence="3 4" key="1">
    <citation type="journal article" date="2018" name="Int. J. Syst. Evol. Microbiol.">
        <title>Epidermidibacterium keratini gen. nov., sp. nov., a member of the family Sporichthyaceae, isolated from keratin epidermis.</title>
        <authorList>
            <person name="Lee D.G."/>
            <person name="Trujillo M.E."/>
            <person name="Kang S."/>
            <person name="Nam J.J."/>
            <person name="Kim Y.J."/>
        </authorList>
    </citation>
    <scope>NUCLEOTIDE SEQUENCE [LARGE SCALE GENOMIC DNA]</scope>
    <source>
        <strain evidence="3 4">EPI-7</strain>
    </source>
</reference>
<dbReference type="SUPFAM" id="SSF52799">
    <property type="entry name" value="(Phosphotyrosine protein) phosphatases II"/>
    <property type="match status" value="1"/>
</dbReference>
<name>A0A7L4YR73_9ACTN</name>
<evidence type="ECO:0000313" key="3">
    <source>
        <dbReference type="EMBL" id="QHC01443.1"/>
    </source>
</evidence>
<dbReference type="InterPro" id="IPR026893">
    <property type="entry name" value="Tyr/Ser_Pase_IphP-type"/>
</dbReference>
<proteinExistence type="inferred from homology"/>
<feature type="domain" description="Tyrosine specific protein phosphatases" evidence="2">
    <location>
        <begin position="143"/>
        <end position="208"/>
    </location>
</feature>
<evidence type="ECO:0000256" key="1">
    <source>
        <dbReference type="ARBA" id="ARBA00009580"/>
    </source>
</evidence>
<protein>
    <recommendedName>
        <fullName evidence="2">Tyrosine specific protein phosphatases domain-containing protein</fullName>
    </recommendedName>
</protein>
<dbReference type="InterPro" id="IPR029021">
    <property type="entry name" value="Prot-tyrosine_phosphatase-like"/>
</dbReference>
<dbReference type="InterPro" id="IPR016130">
    <property type="entry name" value="Tyr_Pase_AS"/>
</dbReference>
<dbReference type="Proteomes" id="UP000463857">
    <property type="component" value="Chromosome"/>
</dbReference>
<sequence>MTDPAQTPVDGASKASQRTLQVDGALNARDLGGMPAGDGRVIRRGVVVRMDSPQFVTDDGARTLLDEHGIRTVLDLRYPTESQEGGIGPLATDAVTHVNIPIKSSDEQVAPGLRQMIEAAEGRPPAEVTFEYYQGYFTASDGQAIVAAVRELVRPDALPAVVHCAAGKDRTGAVVAIALSAVGVPDEVIADDYAASAAAVAGIVRRLRDTGAYEELDESTIDMQLTRHDTMTLLLAWIGEQYGGAREFLLARGFTEDDLQRLSDVLVEDAA</sequence>
<dbReference type="PROSITE" id="PS50056">
    <property type="entry name" value="TYR_PHOSPHATASE_2"/>
    <property type="match status" value="1"/>
</dbReference>
<dbReference type="AlphaFoldDB" id="A0A7L4YR73"/>